<reference evidence="1" key="1">
    <citation type="submission" date="2020-03" db="EMBL/GenBank/DDBJ databases">
        <title>The deep terrestrial virosphere.</title>
        <authorList>
            <person name="Holmfeldt K."/>
            <person name="Nilsson E."/>
            <person name="Simone D."/>
            <person name="Lopez-Fernandez M."/>
            <person name="Wu X."/>
            <person name="de Brujin I."/>
            <person name="Lundin D."/>
            <person name="Andersson A."/>
            <person name="Bertilsson S."/>
            <person name="Dopson M."/>
        </authorList>
    </citation>
    <scope>NUCLEOTIDE SEQUENCE</scope>
    <source>
        <strain evidence="1">MM415B02115</strain>
    </source>
</reference>
<name>A0A6M3KVR0_9ZZZZ</name>
<protein>
    <submittedName>
        <fullName evidence="1">Uncharacterized protein</fullName>
    </submittedName>
</protein>
<gene>
    <name evidence="1" type="ORF">MM415B02115_0009</name>
</gene>
<accession>A0A6M3KVR0</accession>
<proteinExistence type="predicted"/>
<organism evidence="1">
    <name type="scientific">viral metagenome</name>
    <dbReference type="NCBI Taxonomy" id="1070528"/>
    <lineage>
        <taxon>unclassified sequences</taxon>
        <taxon>metagenomes</taxon>
        <taxon>organismal metagenomes</taxon>
    </lineage>
</organism>
<sequence>MHVILGRRCEVNGCHNKARVAEVPFWGGRVMRMCPECAGKLMVAFIQSPPVERRIKGEP</sequence>
<evidence type="ECO:0000313" key="1">
    <source>
        <dbReference type="EMBL" id="QJA86207.1"/>
    </source>
</evidence>
<dbReference type="EMBL" id="MT142622">
    <property type="protein sequence ID" value="QJA86207.1"/>
    <property type="molecule type" value="Genomic_DNA"/>
</dbReference>
<dbReference type="AlphaFoldDB" id="A0A6M3KVR0"/>